<organism evidence="4 5">
    <name type="scientific">Aquamicrobium terrae</name>
    <dbReference type="NCBI Taxonomy" id="1324945"/>
    <lineage>
        <taxon>Bacteria</taxon>
        <taxon>Pseudomonadati</taxon>
        <taxon>Pseudomonadota</taxon>
        <taxon>Alphaproteobacteria</taxon>
        <taxon>Hyphomicrobiales</taxon>
        <taxon>Phyllobacteriaceae</taxon>
        <taxon>Aquamicrobium</taxon>
    </lineage>
</organism>
<keyword evidence="5" id="KW-1185">Reference proteome</keyword>
<evidence type="ECO:0000313" key="5">
    <source>
        <dbReference type="Proteomes" id="UP001549076"/>
    </source>
</evidence>
<accession>A0ABV2N7R1</accession>
<comment type="caution">
    <text evidence="4">The sequence shown here is derived from an EMBL/GenBank/DDBJ whole genome shotgun (WGS) entry which is preliminary data.</text>
</comment>
<reference evidence="4 5" key="1">
    <citation type="submission" date="2024-06" db="EMBL/GenBank/DDBJ databases">
        <title>Genomic Encyclopedia of Type Strains, Phase IV (KMG-IV): sequencing the most valuable type-strain genomes for metagenomic binning, comparative biology and taxonomic classification.</title>
        <authorList>
            <person name="Goeker M."/>
        </authorList>
    </citation>
    <scope>NUCLEOTIDE SEQUENCE [LARGE SCALE GENOMIC DNA]</scope>
    <source>
        <strain evidence="4 5">DSM 27865</strain>
    </source>
</reference>
<feature type="domain" description="Dipicolinate synthase subunit A N-terminal" evidence="3">
    <location>
        <begin position="8"/>
        <end position="123"/>
    </location>
</feature>
<dbReference type="SUPFAM" id="SSF51735">
    <property type="entry name" value="NAD(P)-binding Rossmann-fold domains"/>
    <property type="match status" value="1"/>
</dbReference>
<proteinExistence type="predicted"/>
<evidence type="ECO:0000259" key="3">
    <source>
        <dbReference type="Pfam" id="PF16924"/>
    </source>
</evidence>
<evidence type="ECO:0000256" key="1">
    <source>
        <dbReference type="ARBA" id="ARBA00022857"/>
    </source>
</evidence>
<evidence type="ECO:0000259" key="2">
    <source>
        <dbReference type="Pfam" id="PF01488"/>
    </source>
</evidence>
<dbReference type="EMBL" id="JBEPML010000030">
    <property type="protein sequence ID" value="MET3794827.1"/>
    <property type="molecule type" value="Genomic_DNA"/>
</dbReference>
<gene>
    <name evidence="4" type="ORF">ABID37_005067</name>
</gene>
<evidence type="ECO:0000313" key="4">
    <source>
        <dbReference type="EMBL" id="MET3794827.1"/>
    </source>
</evidence>
<sequence length="296" mass="31801">MSWQDTVIALVAGDAREQEIARCAVRAGAAVRAYGFPWPEQGIEGVYHAKDAADALKGADIALFPIPGITAEGALFAPTCPHKIIPAREMLEGMNRPAHIILGWADANLKAHCEALGITLHEYEWDVDLMLLRGPAIVEGVLKVIIENTQITIHKSNVMLVGQGTIGSLLTNTLVSLGAHVHVAARNPVQRAAAYAAGADSLTLEQLPDYLPRMDIVIGSVPKRLLERDQLALLPAHALLVDVAAPPGTIDRDAADELGLKTVWARGMGARAPITVGRSQWTGISRRIEDILEQKQ</sequence>
<protein>
    <submittedName>
        <fullName evidence="4">Dipicolinate synthase subunit A</fullName>
    </submittedName>
</protein>
<dbReference type="Pfam" id="PF16924">
    <property type="entry name" value="DpaA_N"/>
    <property type="match status" value="1"/>
</dbReference>
<dbReference type="InterPro" id="IPR006151">
    <property type="entry name" value="Shikm_DH/Glu-tRNA_Rdtase"/>
</dbReference>
<dbReference type="Proteomes" id="UP001549076">
    <property type="component" value="Unassembled WGS sequence"/>
</dbReference>
<dbReference type="InterPro" id="IPR031629">
    <property type="entry name" value="DpaA_N"/>
</dbReference>
<dbReference type="Pfam" id="PF01488">
    <property type="entry name" value="Shikimate_DH"/>
    <property type="match status" value="1"/>
</dbReference>
<dbReference type="InterPro" id="IPR036291">
    <property type="entry name" value="NAD(P)-bd_dom_sf"/>
</dbReference>
<feature type="domain" description="Quinate/shikimate 5-dehydrogenase/glutamyl-tRNA reductase" evidence="2">
    <location>
        <begin position="152"/>
        <end position="247"/>
    </location>
</feature>
<dbReference type="Gene3D" id="3.40.50.720">
    <property type="entry name" value="NAD(P)-binding Rossmann-like Domain"/>
    <property type="match status" value="2"/>
</dbReference>
<dbReference type="RefSeq" id="WP_354199735.1">
    <property type="nucleotide sequence ID" value="NZ_JBEPML010000030.1"/>
</dbReference>
<keyword evidence="1" id="KW-0521">NADP</keyword>
<name>A0ABV2N7R1_9HYPH</name>